<name>A0ACA9NG79_9GLOM</name>
<comment type="caution">
    <text evidence="1">The sequence shown here is derived from an EMBL/GenBank/DDBJ whole genome shotgun (WGS) entry which is preliminary data.</text>
</comment>
<protein>
    <submittedName>
        <fullName evidence="1">9444_t:CDS:1</fullName>
    </submittedName>
</protein>
<keyword evidence="2" id="KW-1185">Reference proteome</keyword>
<reference evidence="1" key="1">
    <citation type="submission" date="2021-06" db="EMBL/GenBank/DDBJ databases">
        <authorList>
            <person name="Kallberg Y."/>
            <person name="Tangrot J."/>
            <person name="Rosling A."/>
        </authorList>
    </citation>
    <scope>NUCLEOTIDE SEQUENCE</scope>
    <source>
        <strain evidence="1">CL356</strain>
    </source>
</reference>
<proteinExistence type="predicted"/>
<organism evidence="1 2">
    <name type="scientific">Acaulospora colombiana</name>
    <dbReference type="NCBI Taxonomy" id="27376"/>
    <lineage>
        <taxon>Eukaryota</taxon>
        <taxon>Fungi</taxon>
        <taxon>Fungi incertae sedis</taxon>
        <taxon>Mucoromycota</taxon>
        <taxon>Glomeromycotina</taxon>
        <taxon>Glomeromycetes</taxon>
        <taxon>Diversisporales</taxon>
        <taxon>Acaulosporaceae</taxon>
        <taxon>Acaulospora</taxon>
    </lineage>
</organism>
<gene>
    <name evidence="1" type="ORF">ACOLOM_LOCUS8058</name>
</gene>
<accession>A0ACA9NG79</accession>
<evidence type="ECO:0000313" key="2">
    <source>
        <dbReference type="Proteomes" id="UP000789525"/>
    </source>
</evidence>
<sequence length="197" mass="22670">MHNQAGIETSRSICQRQERLISDQVVGKFHDFLASSNRTPHPRLDGPISDHFIIKVWIQFPGKASEVEVKAMVARCLAHKQSAVRNIWLSFTTSLRSRTRTDIALRRTIRRMGRDTIRVISKIPLSFSVDNPESLENVENRWVPEISPIHPRAANLRRPNQPAQPKVNSAKRKRYWSWRSHICTNRLAAWDSDASST</sequence>
<dbReference type="EMBL" id="CAJVPT010019917">
    <property type="protein sequence ID" value="CAG8644676.1"/>
    <property type="molecule type" value="Genomic_DNA"/>
</dbReference>
<dbReference type="Proteomes" id="UP000789525">
    <property type="component" value="Unassembled WGS sequence"/>
</dbReference>
<evidence type="ECO:0000313" key="1">
    <source>
        <dbReference type="EMBL" id="CAG8644676.1"/>
    </source>
</evidence>